<protein>
    <recommendedName>
        <fullName evidence="4">YD repeat-containing protein</fullName>
    </recommendedName>
</protein>
<feature type="compositionally biased region" description="Low complexity" evidence="1">
    <location>
        <begin position="1"/>
        <end position="39"/>
    </location>
</feature>
<sequence length="237" mass="25224">RPTANSAVSPAPALSLPAPNAPDSPAGSAASATAVAPQSGDIPPALDVQCAFSPDGRLRAKQERYGGRAASYDYTHDGRCHLTEVRRDGQVAERYTYNTAGQRITARVNPLPGMSRVALRMLETERAFAYDNTGRLVRAGRTRYLYAPDGTLRCREEGRVSMWFYYGNGGNGDNAGNIAGGAPSASPAPHSPHSPHAQLAPVALDSVVLPGGDIIRYRFGDNGMPFMVLRNDAPSEE</sequence>
<dbReference type="Gene3D" id="2.180.10.10">
    <property type="entry name" value="RHS repeat-associated core"/>
    <property type="match status" value="1"/>
</dbReference>
<proteinExistence type="predicted"/>
<evidence type="ECO:0000313" key="3">
    <source>
        <dbReference type="Proteomes" id="UP001194469"/>
    </source>
</evidence>
<comment type="caution">
    <text evidence="2">The sequence shown here is derived from an EMBL/GenBank/DDBJ whole genome shotgun (WGS) entry which is preliminary data.</text>
</comment>
<dbReference type="InterPro" id="IPR006530">
    <property type="entry name" value="YD"/>
</dbReference>
<evidence type="ECO:0008006" key="4">
    <source>
        <dbReference type="Google" id="ProtNLM"/>
    </source>
</evidence>
<feature type="region of interest" description="Disordered" evidence="1">
    <location>
        <begin position="177"/>
        <end position="197"/>
    </location>
</feature>
<feature type="region of interest" description="Disordered" evidence="1">
    <location>
        <begin position="1"/>
        <end position="40"/>
    </location>
</feature>
<gene>
    <name evidence="2" type="ORF">FVW20_17560</name>
</gene>
<dbReference type="NCBIfam" id="TIGR01643">
    <property type="entry name" value="YD_repeat_2x"/>
    <property type="match status" value="1"/>
</dbReference>
<feature type="compositionally biased region" description="Low complexity" evidence="1">
    <location>
        <begin position="177"/>
        <end position="188"/>
    </location>
</feature>
<reference evidence="2 3" key="1">
    <citation type="submission" date="2019-08" db="EMBL/GenBank/DDBJ databases">
        <authorList>
            <person name="Luo N."/>
        </authorList>
    </citation>
    <scope>NUCLEOTIDE SEQUENCE [LARGE SCALE GENOMIC DNA]</scope>
    <source>
        <strain evidence="2 3">NCIMB 9442</strain>
    </source>
</reference>
<feature type="non-terminal residue" evidence="2">
    <location>
        <position position="1"/>
    </location>
</feature>
<dbReference type="Proteomes" id="UP001194469">
    <property type="component" value="Unassembled WGS sequence"/>
</dbReference>
<name>A0ABS0J8S9_9BACT</name>
<keyword evidence="3" id="KW-1185">Reference proteome</keyword>
<evidence type="ECO:0000313" key="2">
    <source>
        <dbReference type="EMBL" id="MBG3878759.1"/>
    </source>
</evidence>
<evidence type="ECO:0000256" key="1">
    <source>
        <dbReference type="SAM" id="MobiDB-lite"/>
    </source>
</evidence>
<feature type="non-terminal residue" evidence="2">
    <location>
        <position position="237"/>
    </location>
</feature>
<accession>A0ABS0J8S9</accession>
<dbReference type="EMBL" id="VRYY01000713">
    <property type="protein sequence ID" value="MBG3878759.1"/>
    <property type="molecule type" value="Genomic_DNA"/>
</dbReference>
<organism evidence="2 3">
    <name type="scientific">Nitratidesulfovibrio oxamicus</name>
    <dbReference type="NCBI Taxonomy" id="32016"/>
    <lineage>
        <taxon>Bacteria</taxon>
        <taxon>Pseudomonadati</taxon>
        <taxon>Thermodesulfobacteriota</taxon>
        <taxon>Desulfovibrionia</taxon>
        <taxon>Desulfovibrionales</taxon>
        <taxon>Desulfovibrionaceae</taxon>
        <taxon>Nitratidesulfovibrio</taxon>
    </lineage>
</organism>